<protein>
    <recommendedName>
        <fullName evidence="1">Amidase domain-containing protein</fullName>
    </recommendedName>
</protein>
<dbReference type="Gene3D" id="3.90.1300.10">
    <property type="entry name" value="Amidase signature (AS) domain"/>
    <property type="match status" value="1"/>
</dbReference>
<dbReference type="PROSITE" id="PS00571">
    <property type="entry name" value="AMIDASES"/>
    <property type="match status" value="1"/>
</dbReference>
<dbReference type="InterPro" id="IPR036928">
    <property type="entry name" value="AS_sf"/>
</dbReference>
<dbReference type="Pfam" id="PF01425">
    <property type="entry name" value="Amidase"/>
    <property type="match status" value="1"/>
</dbReference>
<evidence type="ECO:0000259" key="1">
    <source>
        <dbReference type="Pfam" id="PF01425"/>
    </source>
</evidence>
<name>A0A382ESR8_9ZZZZ</name>
<dbReference type="AlphaFoldDB" id="A0A382ESR8"/>
<feature type="non-terminal residue" evidence="2">
    <location>
        <position position="1"/>
    </location>
</feature>
<dbReference type="EMBL" id="UINC01045807">
    <property type="protein sequence ID" value="SVB53011.1"/>
    <property type="molecule type" value="Genomic_DNA"/>
</dbReference>
<feature type="domain" description="Amidase" evidence="1">
    <location>
        <begin position="19"/>
        <end position="262"/>
    </location>
</feature>
<dbReference type="InterPro" id="IPR023631">
    <property type="entry name" value="Amidase_dom"/>
</dbReference>
<gene>
    <name evidence="2" type="ORF">METZ01_LOCUS205865</name>
</gene>
<feature type="non-terminal residue" evidence="2">
    <location>
        <position position="269"/>
    </location>
</feature>
<organism evidence="2">
    <name type="scientific">marine metagenome</name>
    <dbReference type="NCBI Taxonomy" id="408172"/>
    <lineage>
        <taxon>unclassified sequences</taxon>
        <taxon>metagenomes</taxon>
        <taxon>ecological metagenomes</taxon>
    </lineage>
</organism>
<evidence type="ECO:0000313" key="2">
    <source>
        <dbReference type="EMBL" id="SVB53011.1"/>
    </source>
</evidence>
<reference evidence="2" key="1">
    <citation type="submission" date="2018-05" db="EMBL/GenBank/DDBJ databases">
        <authorList>
            <person name="Lanie J.A."/>
            <person name="Ng W.-L."/>
            <person name="Kazmierczak K.M."/>
            <person name="Andrzejewski T.M."/>
            <person name="Davidsen T.M."/>
            <person name="Wayne K.J."/>
            <person name="Tettelin H."/>
            <person name="Glass J.I."/>
            <person name="Rusch D."/>
            <person name="Podicherti R."/>
            <person name="Tsui H.-C.T."/>
            <person name="Winkler M.E."/>
        </authorList>
    </citation>
    <scope>NUCLEOTIDE SEQUENCE</scope>
</reference>
<dbReference type="SUPFAM" id="SSF75304">
    <property type="entry name" value="Amidase signature (AS) enzymes"/>
    <property type="match status" value="1"/>
</dbReference>
<dbReference type="PANTHER" id="PTHR11895">
    <property type="entry name" value="TRANSAMIDASE"/>
    <property type="match status" value="1"/>
</dbReference>
<dbReference type="GO" id="GO:0003824">
    <property type="term" value="F:catalytic activity"/>
    <property type="evidence" value="ECO:0007669"/>
    <property type="project" value="InterPro"/>
</dbReference>
<proteinExistence type="predicted"/>
<dbReference type="InterPro" id="IPR000120">
    <property type="entry name" value="Amidase"/>
</dbReference>
<dbReference type="InterPro" id="IPR020556">
    <property type="entry name" value="Amidase_CS"/>
</dbReference>
<accession>A0A382ESR8</accession>
<sequence>LTIGEASGLIKDKKLSPVDLTKAYLDRIEAIDGKVKSYVTPLPESALQEARVAEADIQKGNYHGPLHGVPIGLKDLYDTKGVRTTGQSKVFEHRVPEEDATVVTKLHEAGTVLLGKLAMHEFALGGPKTSLFDQANNPWNLDHVTGGSSSGSGAAIAAGLAMGSLGSDTGGSIRGPAALCGIVGLKPTYGRVSRYGVLPLSWSLDHVGPMTWTVEDTALMLQVIAGHDPKDATSSHEPVPDYSAALQADLKGIRVGVPRHYFFADDVGL</sequence>
<dbReference type="PANTHER" id="PTHR11895:SF7">
    <property type="entry name" value="GLUTAMYL-TRNA(GLN) AMIDOTRANSFERASE SUBUNIT A, MITOCHONDRIAL"/>
    <property type="match status" value="1"/>
</dbReference>